<dbReference type="GO" id="GO:0006313">
    <property type="term" value="P:DNA transposition"/>
    <property type="evidence" value="ECO:0007669"/>
    <property type="project" value="InterPro"/>
</dbReference>
<sequence>MISPGIKTFVEDVIKNLCKSNGYKIIALNILEEHVHLFVEFKSSHKIGELVKYIKGRSSRLVNLKFGETLKWQKGYGANTVGLKSLEIAKQYVLNQAQHHQD</sequence>
<dbReference type="SUPFAM" id="SSF143422">
    <property type="entry name" value="Transposase IS200-like"/>
    <property type="match status" value="1"/>
</dbReference>
<dbReference type="NCBIfam" id="NF033573">
    <property type="entry name" value="transpos_IS200"/>
    <property type="match status" value="1"/>
</dbReference>
<dbReference type="EMBL" id="NJBN01000002">
    <property type="protein sequence ID" value="TKJ41760.1"/>
    <property type="molecule type" value="Genomic_DNA"/>
</dbReference>
<accession>A0A532V3G6</accession>
<dbReference type="PANTHER" id="PTHR33360:SF2">
    <property type="entry name" value="TRANSPOSASE FOR INSERTION SEQUENCE ELEMENT IS200"/>
    <property type="match status" value="1"/>
</dbReference>
<evidence type="ECO:0000313" key="2">
    <source>
        <dbReference type="EMBL" id="TKJ41760.1"/>
    </source>
</evidence>
<dbReference type="AlphaFoldDB" id="A0A532V3G6"/>
<evidence type="ECO:0000259" key="1">
    <source>
        <dbReference type="SMART" id="SM01321"/>
    </source>
</evidence>
<reference evidence="2 3" key="1">
    <citation type="submission" date="2017-06" db="EMBL/GenBank/DDBJ databases">
        <title>Novel microbial phyla capable of carbon fixation and sulfur reduction in deep-sea sediments.</title>
        <authorList>
            <person name="Huang J."/>
            <person name="Baker B."/>
            <person name="Wang Y."/>
        </authorList>
    </citation>
    <scope>NUCLEOTIDE SEQUENCE [LARGE SCALE GENOMIC DNA]</scope>
    <source>
        <strain evidence="2">B3_LCP</strain>
    </source>
</reference>
<organism evidence="2 3">
    <name type="scientific">candidate division LCP-89 bacterium B3_LCP</name>
    <dbReference type="NCBI Taxonomy" id="2012998"/>
    <lineage>
        <taxon>Bacteria</taxon>
        <taxon>Pseudomonadati</taxon>
        <taxon>Bacteria division LCP-89</taxon>
    </lineage>
</organism>
<gene>
    <name evidence="2" type="ORF">CEE37_04105</name>
</gene>
<dbReference type="Gene3D" id="3.30.70.1290">
    <property type="entry name" value="Transposase IS200-like"/>
    <property type="match status" value="1"/>
</dbReference>
<dbReference type="InterPro" id="IPR036515">
    <property type="entry name" value="Transposase_17_sf"/>
</dbReference>
<evidence type="ECO:0000313" key="3">
    <source>
        <dbReference type="Proteomes" id="UP000319619"/>
    </source>
</evidence>
<feature type="domain" description="Transposase IS200-like" evidence="1">
    <location>
        <begin position="3"/>
        <end position="96"/>
    </location>
</feature>
<protein>
    <submittedName>
        <fullName evidence="2">Transposase</fullName>
    </submittedName>
</protein>
<dbReference type="Proteomes" id="UP000319619">
    <property type="component" value="Unassembled WGS sequence"/>
</dbReference>
<dbReference type="GO" id="GO:0003677">
    <property type="term" value="F:DNA binding"/>
    <property type="evidence" value="ECO:0007669"/>
    <property type="project" value="InterPro"/>
</dbReference>
<comment type="caution">
    <text evidence="2">The sequence shown here is derived from an EMBL/GenBank/DDBJ whole genome shotgun (WGS) entry which is preliminary data.</text>
</comment>
<name>A0A532V3G6_UNCL8</name>
<dbReference type="PANTHER" id="PTHR33360">
    <property type="entry name" value="TRANSPOSASE FOR INSERTION SEQUENCE ELEMENT IS200"/>
    <property type="match status" value="1"/>
</dbReference>
<dbReference type="Pfam" id="PF01797">
    <property type="entry name" value="Y1_Tnp"/>
    <property type="match status" value="1"/>
</dbReference>
<proteinExistence type="predicted"/>
<dbReference type="GO" id="GO:0004803">
    <property type="term" value="F:transposase activity"/>
    <property type="evidence" value="ECO:0007669"/>
    <property type="project" value="InterPro"/>
</dbReference>
<dbReference type="InterPro" id="IPR002686">
    <property type="entry name" value="Transposase_17"/>
</dbReference>
<dbReference type="SMART" id="SM01321">
    <property type="entry name" value="Y1_Tnp"/>
    <property type="match status" value="1"/>
</dbReference>